<name>A0A1G2CVU3_9BACT</name>
<evidence type="ECO:0000313" key="2">
    <source>
        <dbReference type="Proteomes" id="UP000177122"/>
    </source>
</evidence>
<accession>A0A1G2CVU3</accession>
<evidence type="ECO:0000313" key="1">
    <source>
        <dbReference type="EMBL" id="OGZ05474.1"/>
    </source>
</evidence>
<protein>
    <submittedName>
        <fullName evidence="1">Uncharacterized protein</fullName>
    </submittedName>
</protein>
<dbReference type="AlphaFoldDB" id="A0A1G2CVU3"/>
<dbReference type="Proteomes" id="UP000177122">
    <property type="component" value="Unassembled WGS sequence"/>
</dbReference>
<comment type="caution">
    <text evidence="1">The sequence shown here is derived from an EMBL/GenBank/DDBJ whole genome shotgun (WGS) entry which is preliminary data.</text>
</comment>
<proteinExistence type="predicted"/>
<organism evidence="1 2">
    <name type="scientific">Candidatus Lloydbacteria bacterium RIFCSPHIGHO2_01_FULL_49_22</name>
    <dbReference type="NCBI Taxonomy" id="1798658"/>
    <lineage>
        <taxon>Bacteria</taxon>
        <taxon>Candidatus Lloydiibacteriota</taxon>
    </lineage>
</organism>
<sequence>MLYHSKAKLEKLKKKRIAARYDMSGRPTPEERARRLLHAEPIWGPILRECLAIADEKERSKKSTSGFAGAWVMQALRAKGITPPNNLRTPACLGILKLVATTRSGNRAYYHIPDPKGLARALKSSTR</sequence>
<gene>
    <name evidence="1" type="ORF">A2845_05665</name>
</gene>
<reference evidence="1 2" key="1">
    <citation type="journal article" date="2016" name="Nat. Commun.">
        <title>Thousands of microbial genomes shed light on interconnected biogeochemical processes in an aquifer system.</title>
        <authorList>
            <person name="Anantharaman K."/>
            <person name="Brown C.T."/>
            <person name="Hug L.A."/>
            <person name="Sharon I."/>
            <person name="Castelle C.J."/>
            <person name="Probst A.J."/>
            <person name="Thomas B.C."/>
            <person name="Singh A."/>
            <person name="Wilkins M.J."/>
            <person name="Karaoz U."/>
            <person name="Brodie E.L."/>
            <person name="Williams K.H."/>
            <person name="Hubbard S.S."/>
            <person name="Banfield J.F."/>
        </authorList>
    </citation>
    <scope>NUCLEOTIDE SEQUENCE [LARGE SCALE GENOMIC DNA]</scope>
</reference>
<dbReference type="EMBL" id="MHLI01000010">
    <property type="protein sequence ID" value="OGZ05474.1"/>
    <property type="molecule type" value="Genomic_DNA"/>
</dbReference>